<feature type="non-terminal residue" evidence="1">
    <location>
        <position position="8"/>
    </location>
</feature>
<gene>
    <name evidence="1" type="ORF">MIMGU_mgv1a0161582mg</name>
</gene>
<name>A0A022QQM1_ERYGU</name>
<evidence type="ECO:0000313" key="1">
    <source>
        <dbReference type="EMBL" id="EYU30972.1"/>
    </source>
</evidence>
<organism evidence="1 2">
    <name type="scientific">Erythranthe guttata</name>
    <name type="common">Yellow monkey flower</name>
    <name type="synonym">Mimulus guttatus</name>
    <dbReference type="NCBI Taxonomy" id="4155"/>
    <lineage>
        <taxon>Eukaryota</taxon>
        <taxon>Viridiplantae</taxon>
        <taxon>Streptophyta</taxon>
        <taxon>Embryophyta</taxon>
        <taxon>Tracheophyta</taxon>
        <taxon>Spermatophyta</taxon>
        <taxon>Magnoliopsida</taxon>
        <taxon>eudicotyledons</taxon>
        <taxon>Gunneridae</taxon>
        <taxon>Pentapetalae</taxon>
        <taxon>asterids</taxon>
        <taxon>lamiids</taxon>
        <taxon>Lamiales</taxon>
        <taxon>Phrymaceae</taxon>
        <taxon>Erythranthe</taxon>
    </lineage>
</organism>
<protein>
    <submittedName>
        <fullName evidence="1">Uncharacterized protein</fullName>
    </submittedName>
</protein>
<reference evidence="1 2" key="1">
    <citation type="journal article" date="2013" name="Proc. Natl. Acad. Sci. U.S.A.">
        <title>Fine-scale variation in meiotic recombination in Mimulus inferred from population shotgun sequencing.</title>
        <authorList>
            <person name="Hellsten U."/>
            <person name="Wright K.M."/>
            <person name="Jenkins J."/>
            <person name="Shu S."/>
            <person name="Yuan Y."/>
            <person name="Wessler S.R."/>
            <person name="Schmutz J."/>
            <person name="Willis J.H."/>
            <person name="Rokhsar D.S."/>
        </authorList>
    </citation>
    <scope>NUCLEOTIDE SEQUENCE [LARGE SCALE GENOMIC DNA]</scope>
    <source>
        <strain evidence="2">cv. DUN x IM62</strain>
    </source>
</reference>
<sequence length="8" mass="1046">MGWGRKRR</sequence>
<dbReference type="Proteomes" id="UP000030748">
    <property type="component" value="Unassembled WGS sequence"/>
</dbReference>
<keyword evidence="2" id="KW-1185">Reference proteome</keyword>
<proteinExistence type="predicted"/>
<dbReference type="EMBL" id="KI631018">
    <property type="protein sequence ID" value="EYU30972.1"/>
    <property type="molecule type" value="Genomic_DNA"/>
</dbReference>
<evidence type="ECO:0000313" key="2">
    <source>
        <dbReference type="Proteomes" id="UP000030748"/>
    </source>
</evidence>
<accession>A0A022QQM1</accession>